<dbReference type="EMBL" id="JADGMS010000015">
    <property type="protein sequence ID" value="KAF9667521.1"/>
    <property type="molecule type" value="Genomic_DNA"/>
</dbReference>
<evidence type="ECO:0000313" key="14">
    <source>
        <dbReference type="Proteomes" id="UP000657918"/>
    </source>
</evidence>
<evidence type="ECO:0000313" key="13">
    <source>
        <dbReference type="EMBL" id="KAF9667521.1"/>
    </source>
</evidence>
<keyword evidence="9" id="KW-0325">Glycoprotein</keyword>
<evidence type="ECO:0000259" key="12">
    <source>
        <dbReference type="Pfam" id="PF23598"/>
    </source>
</evidence>
<dbReference type="InterPro" id="IPR003591">
    <property type="entry name" value="Leu-rich_rpt_typical-subtyp"/>
</dbReference>
<dbReference type="Gene3D" id="3.30.70.270">
    <property type="match status" value="1"/>
</dbReference>
<evidence type="ECO:0000256" key="7">
    <source>
        <dbReference type="ARBA" id="ARBA00022989"/>
    </source>
</evidence>
<dbReference type="FunFam" id="3.80.10.10:FF:000275">
    <property type="entry name" value="Leucine-rich repeat receptor-like protein kinase"/>
    <property type="match status" value="1"/>
</dbReference>
<evidence type="ECO:0000259" key="11">
    <source>
        <dbReference type="Pfam" id="PF08263"/>
    </source>
</evidence>
<dbReference type="FunFam" id="3.80.10.10:FF:001158">
    <property type="entry name" value="Leucine-rich repeat protein kinase family protein"/>
    <property type="match status" value="1"/>
</dbReference>
<dbReference type="InterPro" id="IPR053211">
    <property type="entry name" value="DNA_repair-toleration"/>
</dbReference>
<dbReference type="Gene3D" id="3.80.10.10">
    <property type="entry name" value="Ribonuclease Inhibitor"/>
    <property type="match status" value="2"/>
</dbReference>
<dbReference type="InterPro" id="IPR001611">
    <property type="entry name" value="Leu-rich_rpt"/>
</dbReference>
<dbReference type="InterPro" id="IPR043128">
    <property type="entry name" value="Rev_trsase/Diguanyl_cyclase"/>
</dbReference>
<feature type="chain" id="PRO_5032333778" description="Leucine-rich repeat-containing N-terminal plant-type domain-containing protein" evidence="10">
    <location>
        <begin position="28"/>
        <end position="582"/>
    </location>
</feature>
<keyword evidence="8" id="KW-0472">Membrane</keyword>
<evidence type="ECO:0008006" key="15">
    <source>
        <dbReference type="Google" id="ProtNLM"/>
    </source>
</evidence>
<keyword evidence="3" id="KW-0433">Leucine-rich repeat</keyword>
<dbReference type="AlphaFoldDB" id="A0A835MNI4"/>
<dbReference type="Pfam" id="PF00560">
    <property type="entry name" value="LRR_1"/>
    <property type="match status" value="3"/>
</dbReference>
<organism evidence="13 14">
    <name type="scientific">Salix dunnii</name>
    <dbReference type="NCBI Taxonomy" id="1413687"/>
    <lineage>
        <taxon>Eukaryota</taxon>
        <taxon>Viridiplantae</taxon>
        <taxon>Streptophyta</taxon>
        <taxon>Embryophyta</taxon>
        <taxon>Tracheophyta</taxon>
        <taxon>Spermatophyta</taxon>
        <taxon>Magnoliopsida</taxon>
        <taxon>eudicotyledons</taxon>
        <taxon>Gunneridae</taxon>
        <taxon>Pentapetalae</taxon>
        <taxon>rosids</taxon>
        <taxon>fabids</taxon>
        <taxon>Malpighiales</taxon>
        <taxon>Salicaceae</taxon>
        <taxon>Saliceae</taxon>
        <taxon>Salix</taxon>
    </lineage>
</organism>
<dbReference type="InterPro" id="IPR013210">
    <property type="entry name" value="LRR_N_plant-typ"/>
</dbReference>
<evidence type="ECO:0000256" key="3">
    <source>
        <dbReference type="ARBA" id="ARBA00022614"/>
    </source>
</evidence>
<dbReference type="OrthoDB" id="851518at2759"/>
<evidence type="ECO:0000256" key="2">
    <source>
        <dbReference type="ARBA" id="ARBA00009592"/>
    </source>
</evidence>
<keyword evidence="14" id="KW-1185">Reference proteome</keyword>
<dbReference type="InterPro" id="IPR055414">
    <property type="entry name" value="LRR_R13L4/SHOC2-like"/>
</dbReference>
<dbReference type="SMART" id="SM00369">
    <property type="entry name" value="LRR_TYP"/>
    <property type="match status" value="6"/>
</dbReference>
<evidence type="ECO:0000256" key="6">
    <source>
        <dbReference type="ARBA" id="ARBA00022737"/>
    </source>
</evidence>
<dbReference type="InterPro" id="IPR043502">
    <property type="entry name" value="DNA/RNA_pol_sf"/>
</dbReference>
<dbReference type="Pfam" id="PF23598">
    <property type="entry name" value="LRR_14"/>
    <property type="match status" value="1"/>
</dbReference>
<proteinExistence type="inferred from homology"/>
<evidence type="ECO:0000256" key="1">
    <source>
        <dbReference type="ARBA" id="ARBA00004479"/>
    </source>
</evidence>
<evidence type="ECO:0000256" key="10">
    <source>
        <dbReference type="SAM" id="SignalP"/>
    </source>
</evidence>
<dbReference type="PANTHER" id="PTHR48060:SF21">
    <property type="entry name" value="L DOMAIN-LIKE PROTEIN"/>
    <property type="match status" value="1"/>
</dbReference>
<comment type="similarity">
    <text evidence="2">Belongs to the RLP family.</text>
</comment>
<name>A0A835MNI4_9ROSI</name>
<dbReference type="Proteomes" id="UP000657918">
    <property type="component" value="Unassembled WGS sequence"/>
</dbReference>
<dbReference type="PANTHER" id="PTHR48060">
    <property type="entry name" value="DNA DAMAGE-REPAIR/TOLERATION PROTEIN DRT100"/>
    <property type="match status" value="1"/>
</dbReference>
<feature type="domain" description="Leucine-rich repeat-containing N-terminal plant-type" evidence="11">
    <location>
        <begin position="34"/>
        <end position="72"/>
    </location>
</feature>
<dbReference type="Pfam" id="PF08263">
    <property type="entry name" value="LRRNT_2"/>
    <property type="match status" value="1"/>
</dbReference>
<evidence type="ECO:0000256" key="9">
    <source>
        <dbReference type="ARBA" id="ARBA00023180"/>
    </source>
</evidence>
<dbReference type="FunFam" id="3.80.10.10:FF:000041">
    <property type="entry name" value="LRR receptor-like serine/threonine-protein kinase ERECTA"/>
    <property type="match status" value="1"/>
</dbReference>
<keyword evidence="5 10" id="KW-0732">Signal</keyword>
<accession>A0A835MNI4</accession>
<dbReference type="InterPro" id="IPR032675">
    <property type="entry name" value="LRR_dom_sf"/>
</dbReference>
<keyword evidence="7" id="KW-1133">Transmembrane helix</keyword>
<dbReference type="SUPFAM" id="SSF56672">
    <property type="entry name" value="DNA/RNA polymerases"/>
    <property type="match status" value="1"/>
</dbReference>
<keyword evidence="6" id="KW-0677">Repeat</keyword>
<reference evidence="13 14" key="1">
    <citation type="submission" date="2020-10" db="EMBL/GenBank/DDBJ databases">
        <title>Plant Genome Project.</title>
        <authorList>
            <person name="Zhang R.-G."/>
        </authorList>
    </citation>
    <scope>NUCLEOTIDE SEQUENCE [LARGE SCALE GENOMIC DNA]</scope>
    <source>
        <strain evidence="13">FAFU-HL-1</strain>
        <tissue evidence="13">Leaf</tissue>
    </source>
</reference>
<sequence length="582" mass="65116">MLSGLMNSLLWFMGMILLINCMEAVTAASGFTNETDRHALLSIKDLISDDLSSSLSSWNSSLQFCSWQGVTCGRRHRRVTSLNLSSLELAGPLSPHVGNLTFLRVIDLSRNRFHHILPPEIGHLFRLRYLDLANNSFQGELPSNLSHFSNLIFLNLYGNNFRGKIPSELGSLSKLLRMSLASNHFTGSIPPSFGNLSSMQRASLALNNLDGIIPAELGRLSALDFLNLYSNNLSGMVPEQLYNISSLNLLSLAENHLTGSLPRYIGSTLPNLQNLYLGTNQFFGHIPESFVNSSGLVDLDLAFNALTGPVPNNLGNLQNLETINFGRNPLGNENGSDLTFLTSLTNCTNLREVWFFENRLRGVLPISIANLSTNLYWLALSTNYLTGDVPVEIANLKNLEYLAFSENMLTGRLPDSIGRLSKLQELHRKFRHGEMVQEGEGASALKSKVAALLYDLLKKNWKWNWTERGQWAFEKLKRVVMSASVLKLPDFERPFEVCLLGSKFIVKTNNVANTFFTTQKKLSQRQARLQEFLVEYDFKWEHKLRFASAIVVSKQTMSFGFNGFHCEIPGSGWHEYGAGGYG</sequence>
<evidence type="ECO:0000256" key="8">
    <source>
        <dbReference type="ARBA" id="ARBA00023136"/>
    </source>
</evidence>
<comment type="subcellular location">
    <subcellularLocation>
        <location evidence="1">Membrane</location>
        <topology evidence="1">Single-pass type I membrane protein</topology>
    </subcellularLocation>
</comment>
<dbReference type="GO" id="GO:0016020">
    <property type="term" value="C:membrane"/>
    <property type="evidence" value="ECO:0007669"/>
    <property type="project" value="UniProtKB-SubCell"/>
</dbReference>
<gene>
    <name evidence="13" type="ORF">SADUNF_Sadunf15G0031800</name>
</gene>
<protein>
    <recommendedName>
        <fullName evidence="15">Leucine-rich repeat-containing N-terminal plant-type domain-containing protein</fullName>
    </recommendedName>
</protein>
<feature type="domain" description="Disease resistance R13L4/SHOC-2-like LRR" evidence="12">
    <location>
        <begin position="92"/>
        <end position="234"/>
    </location>
</feature>
<dbReference type="SUPFAM" id="SSF52058">
    <property type="entry name" value="L domain-like"/>
    <property type="match status" value="2"/>
</dbReference>
<comment type="caution">
    <text evidence="13">The sequence shown here is derived from an EMBL/GenBank/DDBJ whole genome shotgun (WGS) entry which is preliminary data.</text>
</comment>
<evidence type="ECO:0000256" key="4">
    <source>
        <dbReference type="ARBA" id="ARBA00022692"/>
    </source>
</evidence>
<feature type="signal peptide" evidence="10">
    <location>
        <begin position="1"/>
        <end position="27"/>
    </location>
</feature>
<keyword evidence="4" id="KW-0812">Transmembrane</keyword>
<evidence type="ECO:0000256" key="5">
    <source>
        <dbReference type="ARBA" id="ARBA00022729"/>
    </source>
</evidence>